<evidence type="ECO:0000256" key="2">
    <source>
        <dbReference type="SAM" id="Phobius"/>
    </source>
</evidence>
<keyword evidence="2" id="KW-0472">Membrane</keyword>
<dbReference type="OrthoDB" id="10268090at2759"/>
<feature type="domain" description="Saccharopine dehydrogenase NADP binding" evidence="3">
    <location>
        <begin position="13"/>
        <end position="138"/>
    </location>
</feature>
<dbReference type="SUPFAM" id="SSF51735">
    <property type="entry name" value="NAD(P)-binding Rossmann-fold domains"/>
    <property type="match status" value="1"/>
</dbReference>
<protein>
    <recommendedName>
        <fullName evidence="3">Saccharopine dehydrogenase NADP binding domain-containing protein</fullName>
    </recommendedName>
</protein>
<evidence type="ECO:0000256" key="1">
    <source>
        <dbReference type="ARBA" id="ARBA00038048"/>
    </source>
</evidence>
<dbReference type="RefSeq" id="XP_007729799.1">
    <property type="nucleotide sequence ID" value="XM_007731609.1"/>
</dbReference>
<reference evidence="4 5" key="1">
    <citation type="submission" date="2013-03" db="EMBL/GenBank/DDBJ databases">
        <title>The Genome Sequence of Capronia epimyces CBS 606.96.</title>
        <authorList>
            <consortium name="The Broad Institute Genomics Platform"/>
            <person name="Cuomo C."/>
            <person name="de Hoog S."/>
            <person name="Gorbushina A."/>
            <person name="Walker B."/>
            <person name="Young S.K."/>
            <person name="Zeng Q."/>
            <person name="Gargeya S."/>
            <person name="Fitzgerald M."/>
            <person name="Haas B."/>
            <person name="Abouelleil A."/>
            <person name="Allen A.W."/>
            <person name="Alvarado L."/>
            <person name="Arachchi H.M."/>
            <person name="Berlin A.M."/>
            <person name="Chapman S.B."/>
            <person name="Gainer-Dewar J."/>
            <person name="Goldberg J."/>
            <person name="Griggs A."/>
            <person name="Gujja S."/>
            <person name="Hansen M."/>
            <person name="Howarth C."/>
            <person name="Imamovic A."/>
            <person name="Ireland A."/>
            <person name="Larimer J."/>
            <person name="McCowan C."/>
            <person name="Murphy C."/>
            <person name="Pearson M."/>
            <person name="Poon T.W."/>
            <person name="Priest M."/>
            <person name="Roberts A."/>
            <person name="Saif S."/>
            <person name="Shea T."/>
            <person name="Sisk P."/>
            <person name="Sykes S."/>
            <person name="Wortman J."/>
            <person name="Nusbaum C."/>
            <person name="Birren B."/>
        </authorList>
    </citation>
    <scope>NUCLEOTIDE SEQUENCE [LARGE SCALE GENOMIC DNA]</scope>
    <source>
        <strain evidence="4 5">CBS 606.96</strain>
    </source>
</reference>
<dbReference type="PANTHER" id="PTHR12286">
    <property type="entry name" value="SACCHAROPINE DEHYDROGENASE-LIKE OXIDOREDUCTASE"/>
    <property type="match status" value="1"/>
</dbReference>
<dbReference type="EMBL" id="AMGY01000001">
    <property type="protein sequence ID" value="EXJ92909.1"/>
    <property type="molecule type" value="Genomic_DNA"/>
</dbReference>
<keyword evidence="2" id="KW-0812">Transmembrane</keyword>
<name>W9ZEJ7_9EURO</name>
<accession>W9ZEJ7</accession>
<dbReference type="InterPro" id="IPR036291">
    <property type="entry name" value="NAD(P)-bd_dom_sf"/>
</dbReference>
<keyword evidence="5" id="KW-1185">Reference proteome</keyword>
<comment type="similarity">
    <text evidence="1">Belongs to the saccharopine dehydrogenase family.</text>
</comment>
<evidence type="ECO:0000313" key="5">
    <source>
        <dbReference type="Proteomes" id="UP000019478"/>
    </source>
</evidence>
<sequence>MPFKQHGRKYDLVVFGATGYTGRLTVEHIATSFPPDLKWAIAGRSADKLGQLVSHCKTLTPDRIPPEIEVCSLSDEDLGALARKTFCLIATVGPYALFGEHAFKACAETGTHYLDCTPEVPWTLTMIKKYEAAAKASGACMFPQCAMESAPSDLLTWKLAEEARSRLSSQIGQVVMDLHELPSIPSGGTFATVLNLFEKFPLHVLKQSIEPYALSPVANHHAGPKQSFWSSVTGLSKVPGLGLLSTSATGKANAAIVFRTWGLTKQEPSLQKEFYGPNFSYRELMKAGNPVAGILMHYSLIIGALLLLLSPVRALARKLVFKPGDGPDTEKAKKEYIEFRAVAEPDHETNTRNQVFGKLSYTGSMYYLTAALLAQAAGTLLQDDSARLTGGIYTPACLGQAYIDRLQEVGVKFETEVRNL</sequence>
<dbReference type="Pfam" id="PF03435">
    <property type="entry name" value="Sacchrp_dh_NADP"/>
    <property type="match status" value="1"/>
</dbReference>
<organism evidence="4 5">
    <name type="scientific">Capronia epimyces CBS 606.96</name>
    <dbReference type="NCBI Taxonomy" id="1182542"/>
    <lineage>
        <taxon>Eukaryota</taxon>
        <taxon>Fungi</taxon>
        <taxon>Dikarya</taxon>
        <taxon>Ascomycota</taxon>
        <taxon>Pezizomycotina</taxon>
        <taxon>Eurotiomycetes</taxon>
        <taxon>Chaetothyriomycetidae</taxon>
        <taxon>Chaetothyriales</taxon>
        <taxon>Herpotrichiellaceae</taxon>
        <taxon>Capronia</taxon>
    </lineage>
</organism>
<dbReference type="GO" id="GO:0005739">
    <property type="term" value="C:mitochondrion"/>
    <property type="evidence" value="ECO:0007669"/>
    <property type="project" value="TreeGrafter"/>
</dbReference>
<dbReference type="HOGENOM" id="CLU_031002_0_1_1"/>
<evidence type="ECO:0000313" key="4">
    <source>
        <dbReference type="EMBL" id="EXJ92909.1"/>
    </source>
</evidence>
<dbReference type="Gene3D" id="3.40.50.720">
    <property type="entry name" value="NAD(P)-binding Rossmann-like Domain"/>
    <property type="match status" value="1"/>
</dbReference>
<dbReference type="GeneID" id="19165599"/>
<dbReference type="GO" id="GO:0009247">
    <property type="term" value="P:glycolipid biosynthetic process"/>
    <property type="evidence" value="ECO:0007669"/>
    <property type="project" value="TreeGrafter"/>
</dbReference>
<evidence type="ECO:0000259" key="3">
    <source>
        <dbReference type="Pfam" id="PF03435"/>
    </source>
</evidence>
<proteinExistence type="inferred from homology"/>
<dbReference type="AlphaFoldDB" id="W9ZEJ7"/>
<dbReference type="InterPro" id="IPR005097">
    <property type="entry name" value="Sacchrp_dh_NADP-bd"/>
</dbReference>
<dbReference type="Proteomes" id="UP000019478">
    <property type="component" value="Unassembled WGS sequence"/>
</dbReference>
<comment type="caution">
    <text evidence="4">The sequence shown here is derived from an EMBL/GenBank/DDBJ whole genome shotgun (WGS) entry which is preliminary data.</text>
</comment>
<dbReference type="InterPro" id="IPR051276">
    <property type="entry name" value="Saccharopine_DH-like_oxidrdct"/>
</dbReference>
<dbReference type="GO" id="GO:0005811">
    <property type="term" value="C:lipid droplet"/>
    <property type="evidence" value="ECO:0007669"/>
    <property type="project" value="TreeGrafter"/>
</dbReference>
<gene>
    <name evidence="4" type="ORF">A1O3_01465</name>
</gene>
<dbReference type="GO" id="GO:0005886">
    <property type="term" value="C:plasma membrane"/>
    <property type="evidence" value="ECO:0007669"/>
    <property type="project" value="TreeGrafter"/>
</dbReference>
<feature type="transmembrane region" description="Helical" evidence="2">
    <location>
        <begin position="291"/>
        <end position="309"/>
    </location>
</feature>
<keyword evidence="2" id="KW-1133">Transmembrane helix</keyword>
<dbReference type="PANTHER" id="PTHR12286:SF5">
    <property type="entry name" value="SACCHAROPINE DEHYDROGENASE-LIKE OXIDOREDUCTASE"/>
    <property type="match status" value="1"/>
</dbReference>
<dbReference type="eggNOG" id="KOG2733">
    <property type="taxonomic scope" value="Eukaryota"/>
</dbReference>